<dbReference type="EMBL" id="RROO01000077">
    <property type="protein sequence ID" value="TJF60283.1"/>
    <property type="molecule type" value="Genomic_DNA"/>
</dbReference>
<dbReference type="RefSeq" id="WP_000683609.1">
    <property type="nucleotide sequence ID" value="NZ_AP018796.1"/>
</dbReference>
<evidence type="ECO:0000256" key="1">
    <source>
        <dbReference type="SAM" id="Phobius"/>
    </source>
</evidence>
<reference evidence="3 9" key="1">
    <citation type="journal article" date="2018" name="Genome Biol.">
        <title>SKESA: strategic k-mer extension for scrupulous assemblies.</title>
        <authorList>
            <person name="Souvorov A."/>
            <person name="Agarwala R."/>
            <person name="Lipman D.J."/>
        </authorList>
    </citation>
    <scope>NUCLEOTIDE SEQUENCE [LARGE SCALE GENOMIC DNA]</scope>
    <source>
        <strain evidence="3 9">TW14994</strain>
    </source>
</reference>
<evidence type="ECO:0000313" key="5">
    <source>
        <dbReference type="EMBL" id="TJF60283.1"/>
    </source>
</evidence>
<sequence length="72" mass="8706">MKHYLEKNYPRKSRTTEFLFFILFIVLMIPISPLLLVWIIGRTFEPVIELYTDVTWESFSALHNKINPYKEN</sequence>
<dbReference type="InterPro" id="IPR025096">
    <property type="entry name" value="DUF4014"/>
</dbReference>
<feature type="transmembrane region" description="Helical" evidence="1">
    <location>
        <begin position="20"/>
        <end position="41"/>
    </location>
</feature>
<dbReference type="AlphaFoldDB" id="A0A0D6ZJY5"/>
<evidence type="ECO:0000313" key="7">
    <source>
        <dbReference type="Proteomes" id="UP000305093"/>
    </source>
</evidence>
<name>A0A0D6ZJY5_ECOLX</name>
<dbReference type="Proteomes" id="UP000248865">
    <property type="component" value="Unassembled WGS sequence"/>
</dbReference>
<keyword evidence="1" id="KW-1133">Transmembrane helix</keyword>
<dbReference type="Proteomes" id="UP000521994">
    <property type="component" value="Unassembled WGS sequence"/>
</dbReference>
<reference evidence="5 7" key="3">
    <citation type="submission" date="2018-12" db="EMBL/GenBank/DDBJ databases">
        <title>Food and Water Safety Consortium.</title>
        <authorList>
            <person name="Tyson S."/>
            <person name="Peterson C.-L."/>
            <person name="Olson A."/>
            <person name="Tyler S."/>
            <person name="Cabral J."/>
            <person name="Lynch T."/>
            <person name="Knox N."/>
            <person name="Van Domselaar G."/>
            <person name="Graham M."/>
        </authorList>
    </citation>
    <scope>NUCLEOTIDE SEQUENCE [LARGE SCALE GENOMIC DNA]</scope>
    <source>
        <strain evidence="5 7">FWSEC0419</strain>
    </source>
</reference>
<evidence type="ECO:0000313" key="9">
    <source>
        <dbReference type="Proteomes" id="UP000842385"/>
    </source>
</evidence>
<keyword evidence="1" id="KW-0472">Membrane</keyword>
<dbReference type="Pfam" id="PF13198">
    <property type="entry name" value="DUF4014"/>
    <property type="match status" value="1"/>
</dbReference>
<reference evidence="2 8" key="4">
    <citation type="submission" date="2020-02" db="EMBL/GenBank/DDBJ databases">
        <authorList>
            <consortium name="PulseNet: The National Subtyping Network for Foodborne Disease Surveillance"/>
            <person name="Tarr C.L."/>
            <person name="Trees E."/>
            <person name="Katz L.S."/>
            <person name="Carleton-Romer H.A."/>
            <person name="Stroika S."/>
            <person name="Kucerova Z."/>
            <person name="Roache K.F."/>
            <person name="Sabol A.L."/>
            <person name="Besser J."/>
            <person name="Gerner-Smidt P."/>
        </authorList>
    </citation>
    <scope>NUCLEOTIDE SEQUENCE [LARGE SCALE GENOMIC DNA]</scope>
    <source>
        <strain evidence="2 8">2014C-3796</strain>
    </source>
</reference>
<evidence type="ECO:0000313" key="3">
    <source>
        <dbReference type="EMBL" id="HAI8960953.1"/>
    </source>
</evidence>
<dbReference type="EMBL" id="AASXRC010000079">
    <property type="protein sequence ID" value="EFI0216095.1"/>
    <property type="molecule type" value="Genomic_DNA"/>
</dbReference>
<protein>
    <submittedName>
        <fullName evidence="4">DUF4014 domain-containing protein</fullName>
    </submittedName>
</protein>
<organism evidence="4 6">
    <name type="scientific">Escherichia coli</name>
    <dbReference type="NCBI Taxonomy" id="562"/>
    <lineage>
        <taxon>Bacteria</taxon>
        <taxon>Pseudomonadati</taxon>
        <taxon>Pseudomonadota</taxon>
        <taxon>Gammaproteobacteria</taxon>
        <taxon>Enterobacterales</taxon>
        <taxon>Enterobacteriaceae</taxon>
        <taxon>Escherichia</taxon>
    </lineage>
</organism>
<comment type="caution">
    <text evidence="4">The sequence shown here is derived from an EMBL/GenBank/DDBJ whole genome shotgun (WGS) entry which is preliminary data.</text>
</comment>
<accession>A0A0D6ZJY5</accession>
<evidence type="ECO:0000313" key="4">
    <source>
        <dbReference type="EMBL" id="PZZ58358.1"/>
    </source>
</evidence>
<dbReference type="Proteomes" id="UP000305093">
    <property type="component" value="Unassembled WGS sequence"/>
</dbReference>
<dbReference type="EMBL" id="DABFUC010000060">
    <property type="protein sequence ID" value="HAI8960953.1"/>
    <property type="molecule type" value="Genomic_DNA"/>
</dbReference>
<evidence type="ECO:0000313" key="8">
    <source>
        <dbReference type="Proteomes" id="UP000521994"/>
    </source>
</evidence>
<dbReference type="Proteomes" id="UP000842385">
    <property type="component" value="Unassembled WGS sequence"/>
</dbReference>
<keyword evidence="1" id="KW-0812">Transmembrane</keyword>
<reference evidence="3" key="5">
    <citation type="submission" date="2020-04" db="EMBL/GenBank/DDBJ databases">
        <authorList>
            <consortium name="NCBI Pathogen Detection Project"/>
        </authorList>
    </citation>
    <scope>NUCLEOTIDE SEQUENCE</scope>
    <source>
        <strain evidence="3">TW14994</strain>
    </source>
</reference>
<proteinExistence type="predicted"/>
<reference evidence="4 6" key="2">
    <citation type="submission" date="2018-05" db="EMBL/GenBank/DDBJ databases">
        <title>Genomic sequencing of EHEC O26 New European Clone.</title>
        <authorList>
            <person name="Karnisova L."/>
            <person name="Nunvar J."/>
            <person name="Marejkova M."/>
            <person name="Mellmann A."/>
            <person name="Drevinek P."/>
            <person name="Blahova K."/>
            <person name="Bielaszewska M."/>
        </authorList>
    </citation>
    <scope>NUCLEOTIDE SEQUENCE [LARGE SCALE GENOMIC DNA]</scope>
    <source>
        <strain evidence="4 6">14-391</strain>
    </source>
</reference>
<gene>
    <name evidence="2" type="ORF">BG944_005431</name>
    <name evidence="5" type="ORF">C9194_24235</name>
    <name evidence="4" type="ORF">DIV22_27445</name>
    <name evidence="3" type="ORF">HKA49_005266</name>
</gene>
<dbReference type="EMBL" id="QFSS01000468">
    <property type="protein sequence ID" value="PZZ58358.1"/>
    <property type="molecule type" value="Genomic_DNA"/>
</dbReference>
<evidence type="ECO:0000313" key="6">
    <source>
        <dbReference type="Proteomes" id="UP000248865"/>
    </source>
</evidence>
<evidence type="ECO:0000313" key="2">
    <source>
        <dbReference type="EMBL" id="EFI0216095.1"/>
    </source>
</evidence>